<keyword evidence="1" id="KW-0812">Transmembrane</keyword>
<proteinExistence type="predicted"/>
<dbReference type="AlphaFoldDB" id="M5EPK2"/>
<feature type="transmembrane region" description="Helical" evidence="1">
    <location>
        <begin position="24"/>
        <end position="44"/>
    </location>
</feature>
<evidence type="ECO:0000313" key="2">
    <source>
        <dbReference type="EMBL" id="CCV06684.1"/>
    </source>
</evidence>
<dbReference type="EMBL" id="CAUM01000101">
    <property type="protein sequence ID" value="CCV06684.1"/>
    <property type="molecule type" value="Genomic_DNA"/>
</dbReference>
<name>M5EPK2_9HYPH</name>
<sequence>MLVSDLGDDPHEGWHVVTEADGRVIVFLTVAGRAVALRLGVATFRRPLRTAVGRSLPFR</sequence>
<gene>
    <name evidence="2" type="ORF">MESS2_350056</name>
</gene>
<dbReference type="Proteomes" id="UP000012062">
    <property type="component" value="Unassembled WGS sequence"/>
</dbReference>
<comment type="caution">
    <text evidence="2">The sequence shown here is derived from an EMBL/GenBank/DDBJ whole genome shotgun (WGS) entry which is preliminary data.</text>
</comment>
<protein>
    <submittedName>
        <fullName evidence="2">Uncharacterized protein</fullName>
    </submittedName>
</protein>
<accession>M5EPK2</accession>
<evidence type="ECO:0000256" key="1">
    <source>
        <dbReference type="SAM" id="Phobius"/>
    </source>
</evidence>
<keyword evidence="1" id="KW-0472">Membrane</keyword>
<organism evidence="2 3">
    <name type="scientific">Mesorhizobium metallidurans STM 2683</name>
    <dbReference type="NCBI Taxonomy" id="1297569"/>
    <lineage>
        <taxon>Bacteria</taxon>
        <taxon>Pseudomonadati</taxon>
        <taxon>Pseudomonadota</taxon>
        <taxon>Alphaproteobacteria</taxon>
        <taxon>Hyphomicrobiales</taxon>
        <taxon>Phyllobacteriaceae</taxon>
        <taxon>Mesorhizobium</taxon>
    </lineage>
</organism>
<keyword evidence="3" id="KW-1185">Reference proteome</keyword>
<evidence type="ECO:0000313" key="3">
    <source>
        <dbReference type="Proteomes" id="UP000012062"/>
    </source>
</evidence>
<keyword evidence="1" id="KW-1133">Transmembrane helix</keyword>
<reference evidence="2 3" key="1">
    <citation type="submission" date="2013-02" db="EMBL/GenBank/DDBJ databases">
        <authorList>
            <person name="Genoscope - CEA"/>
        </authorList>
    </citation>
    <scope>NUCLEOTIDE SEQUENCE [LARGE SCALE GENOMIC DNA]</scope>
    <source>
        <strain evidence="2 3">STM 2683</strain>
    </source>
</reference>